<dbReference type="AlphaFoldDB" id="A0A4Q1CZJ6"/>
<evidence type="ECO:0000313" key="1">
    <source>
        <dbReference type="EMBL" id="RXK80830.1"/>
    </source>
</evidence>
<sequence length="435" mass="46137">MREVYKAFVERMACPKWLQMSVLAIALLLSATKIQAQMKIGDNPTRINKSSVLELESTNQGFLLPRIGDTAAINLLTPPDATMIYFTDPSNTSHTNAGIYIRKTTGGVPAWFKLAYNAEDRGWTMGGNTIDPSLFPKALLGTLNQRSVNFITNNLVRMTIDSVTGKVTVVDSLTVGGALNVGGRVILGNKLSVADSAMFAAKVTAGKNLSVTDTLFSKVAKFTDSLYLTHLKGGSLLNTVLVQDTVTGTVERRNMPADLFKGWTIGNVDTSSYPTALQRITGQNLNRDTLIIHGATFTAPGVITTGTQPIAGTKVLRDSLLVGGASTDLPNSTLQVGGSVSMNILSVSASTTLNEKHHTVVADGNVVITLPNPVNAKGRIYIIKGSSTVSTSAPVSIVGTVDGTVKTAGDALYIYNAGTVRKLQSNGVDSWFLVN</sequence>
<name>A0A4Q1CZJ6_9BACT</name>
<gene>
    <name evidence="1" type="ORF">ESB13_21990</name>
</gene>
<reference evidence="1 2" key="1">
    <citation type="submission" date="2019-01" db="EMBL/GenBank/DDBJ databases">
        <title>Filimonas sp. strain TTM-71.</title>
        <authorList>
            <person name="Chen W.-M."/>
        </authorList>
    </citation>
    <scope>NUCLEOTIDE SEQUENCE [LARGE SCALE GENOMIC DNA]</scope>
    <source>
        <strain evidence="1 2">TTM-71</strain>
    </source>
</reference>
<proteinExistence type="predicted"/>
<organism evidence="1 2">
    <name type="scientific">Filimonas effusa</name>
    <dbReference type="NCBI Taxonomy" id="2508721"/>
    <lineage>
        <taxon>Bacteria</taxon>
        <taxon>Pseudomonadati</taxon>
        <taxon>Bacteroidota</taxon>
        <taxon>Chitinophagia</taxon>
        <taxon>Chitinophagales</taxon>
        <taxon>Chitinophagaceae</taxon>
        <taxon>Filimonas</taxon>
    </lineage>
</organism>
<evidence type="ECO:0000313" key="2">
    <source>
        <dbReference type="Proteomes" id="UP000290545"/>
    </source>
</evidence>
<comment type="caution">
    <text evidence="1">The sequence shown here is derived from an EMBL/GenBank/DDBJ whole genome shotgun (WGS) entry which is preliminary data.</text>
</comment>
<dbReference type="OrthoDB" id="657052at2"/>
<dbReference type="Proteomes" id="UP000290545">
    <property type="component" value="Unassembled WGS sequence"/>
</dbReference>
<protein>
    <submittedName>
        <fullName evidence="1">Uncharacterized protein</fullName>
    </submittedName>
</protein>
<accession>A0A4Q1CZJ6</accession>
<keyword evidence="2" id="KW-1185">Reference proteome</keyword>
<dbReference type="RefSeq" id="WP_129005915.1">
    <property type="nucleotide sequence ID" value="NZ_SDHZ01000005.1"/>
</dbReference>
<dbReference type="EMBL" id="SDHZ01000005">
    <property type="protein sequence ID" value="RXK80830.1"/>
    <property type="molecule type" value="Genomic_DNA"/>
</dbReference>